<dbReference type="KEGG" id="tee:Tel_00400"/>
<protein>
    <recommendedName>
        <fullName evidence="4">Glycosyltransferase RgtA/B/C/D-like domain-containing protein</fullName>
    </recommendedName>
</protein>
<dbReference type="Proteomes" id="UP000055136">
    <property type="component" value="Chromosome"/>
</dbReference>
<evidence type="ECO:0008006" key="4">
    <source>
        <dbReference type="Google" id="ProtNLM"/>
    </source>
</evidence>
<keyword evidence="3" id="KW-1185">Reference proteome</keyword>
<dbReference type="EMBL" id="CP013099">
    <property type="protein sequence ID" value="ALP51721.1"/>
    <property type="molecule type" value="Genomic_DNA"/>
</dbReference>
<keyword evidence="1" id="KW-0472">Membrane</keyword>
<reference evidence="2" key="1">
    <citation type="submission" date="2015-10" db="EMBL/GenBank/DDBJ databases">
        <title>Description of Candidatus Tenderia electrophaga gen. nov, sp. nov., an Uncultivated Electroautotroph from a Biocathode Enrichment.</title>
        <authorList>
            <person name="Eddie B.J."/>
            <person name="Malanoski A.P."/>
            <person name="Wang Z."/>
            <person name="Hall R.J."/>
            <person name="Oh S.D."/>
            <person name="Heiner C."/>
            <person name="Lin B."/>
            <person name="Strycharz-Glaven S.M."/>
        </authorList>
    </citation>
    <scope>NUCLEOTIDE SEQUENCE [LARGE SCALE GENOMIC DNA]</scope>
    <source>
        <strain evidence="2">NRL1</strain>
    </source>
</reference>
<feature type="transmembrane region" description="Helical" evidence="1">
    <location>
        <begin position="75"/>
        <end position="101"/>
    </location>
</feature>
<feature type="transmembrane region" description="Helical" evidence="1">
    <location>
        <begin position="7"/>
        <end position="28"/>
    </location>
</feature>
<evidence type="ECO:0000313" key="3">
    <source>
        <dbReference type="Proteomes" id="UP000055136"/>
    </source>
</evidence>
<feature type="transmembrane region" description="Helical" evidence="1">
    <location>
        <begin position="204"/>
        <end position="223"/>
    </location>
</feature>
<organism evidence="2 3">
    <name type="scientific">Candidatus Tenderia electrophaga</name>
    <dbReference type="NCBI Taxonomy" id="1748243"/>
    <lineage>
        <taxon>Bacteria</taxon>
        <taxon>Pseudomonadati</taxon>
        <taxon>Pseudomonadota</taxon>
        <taxon>Gammaproteobacteria</taxon>
        <taxon>Candidatus Tenderiales</taxon>
        <taxon>Candidatus Tenderiaceae</taxon>
        <taxon>Candidatus Tenderia</taxon>
    </lineage>
</organism>
<feature type="transmembrane region" description="Helical" evidence="1">
    <location>
        <begin position="328"/>
        <end position="347"/>
    </location>
</feature>
<gene>
    <name evidence="2" type="ORF">Tel_00400</name>
</gene>
<dbReference type="AlphaFoldDB" id="A0A0S2T998"/>
<feature type="transmembrane region" description="Helical" evidence="1">
    <location>
        <begin position="252"/>
        <end position="271"/>
    </location>
</feature>
<evidence type="ECO:0000313" key="2">
    <source>
        <dbReference type="EMBL" id="ALP51721.1"/>
    </source>
</evidence>
<name>A0A0S2T998_9GAMM</name>
<keyword evidence="1" id="KW-1133">Transmembrane helix</keyword>
<sequence>MDTAKIYRYWGILALLAWGAAIIGLNLLRFDAYGIDEAAARALLINWTVADRVVNPIVTLGAPDFRALLFLPLGAYWSGSFIALKVFMLLALFAAMTLLHLWSKQHHDGETALIASGLLLIAPLSLMQINSVGAGPFLLLGFGLGWWLDRRYRNVGKQLGGWYFMQLLLVVTVVTIHPAGLAYPLALAWEWRSNPLNPLQRKQMHIGIGIATVFALLFSYVFGNPAIDWGLNPLTTLGAAAFGRVPGDPSPILSTAGILPALIIAAVIVGYRKTLLSEMLPRMLLLGGLLGLVAADFGWAMIILALVLYCGTPLLIRLNSSMGAHSFVGQRGLVMAAIFILATLFMLGDRAYRSSIINGSLDPHDQIIKALAVETEALDENFYTISQWPARTMLALKRPVFPLPPKYETPEDLLASIGQVDFIAFDPFDPTNKHLRDQLANLPETMETLIQQADGVIVKVKRQDSEPSPTL</sequence>
<proteinExistence type="predicted"/>
<keyword evidence="1" id="KW-0812">Transmembrane</keyword>
<feature type="transmembrane region" description="Helical" evidence="1">
    <location>
        <begin position="283"/>
        <end position="308"/>
    </location>
</feature>
<evidence type="ECO:0000256" key="1">
    <source>
        <dbReference type="SAM" id="Phobius"/>
    </source>
</evidence>
<feature type="transmembrane region" description="Helical" evidence="1">
    <location>
        <begin position="162"/>
        <end position="183"/>
    </location>
</feature>
<accession>A0A0S2T998</accession>
<feature type="transmembrane region" description="Helical" evidence="1">
    <location>
        <begin position="113"/>
        <end position="142"/>
    </location>
</feature>